<dbReference type="CDD" id="cd03443">
    <property type="entry name" value="PaaI_thioesterase"/>
    <property type="match status" value="1"/>
</dbReference>
<dbReference type="Proteomes" id="UP000064920">
    <property type="component" value="Chromosome"/>
</dbReference>
<dbReference type="STRING" id="1397108.IMCC12053_2776"/>
<organism evidence="1 2">
    <name type="scientific">Celeribacter marinus</name>
    <dbReference type="NCBI Taxonomy" id="1397108"/>
    <lineage>
        <taxon>Bacteria</taxon>
        <taxon>Pseudomonadati</taxon>
        <taxon>Pseudomonadota</taxon>
        <taxon>Alphaproteobacteria</taxon>
        <taxon>Rhodobacterales</taxon>
        <taxon>Roseobacteraceae</taxon>
        <taxon>Celeribacter</taxon>
    </lineage>
</organism>
<dbReference type="KEGG" id="cmar:IMCC12053_2776"/>
<dbReference type="Gene3D" id="3.10.129.10">
    <property type="entry name" value="Hotdog Thioesterase"/>
    <property type="match status" value="1"/>
</dbReference>
<name>A0A0P0ACW8_9RHOB</name>
<reference evidence="1 2" key="1">
    <citation type="submission" date="2015-05" db="EMBL/GenBank/DDBJ databases">
        <authorList>
            <person name="Wang D.B."/>
            <person name="Wang M."/>
        </authorList>
    </citation>
    <scope>NUCLEOTIDE SEQUENCE [LARGE SCALE GENOMIC DNA]</scope>
    <source>
        <strain evidence="1 2">IMCC 12053</strain>
    </source>
</reference>
<dbReference type="EMBL" id="CP012023">
    <property type="protein sequence ID" value="ALI56723.1"/>
    <property type="molecule type" value="Genomic_DNA"/>
</dbReference>
<accession>A0A0P0ACW8</accession>
<evidence type="ECO:0000313" key="2">
    <source>
        <dbReference type="Proteomes" id="UP000064920"/>
    </source>
</evidence>
<dbReference type="InterPro" id="IPR006683">
    <property type="entry name" value="Thioestr_dom"/>
</dbReference>
<dbReference type="GO" id="GO:0016790">
    <property type="term" value="F:thiolester hydrolase activity"/>
    <property type="evidence" value="ECO:0007669"/>
    <property type="project" value="UniProtKB-ARBA"/>
</dbReference>
<dbReference type="SUPFAM" id="SSF54637">
    <property type="entry name" value="Thioesterase/thiol ester dehydrase-isomerase"/>
    <property type="match status" value="1"/>
</dbReference>
<dbReference type="OrthoDB" id="9813158at2"/>
<evidence type="ECO:0000313" key="1">
    <source>
        <dbReference type="EMBL" id="ALI56723.1"/>
    </source>
</evidence>
<proteinExistence type="predicted"/>
<dbReference type="RefSeq" id="WP_062219910.1">
    <property type="nucleotide sequence ID" value="NZ_CP012023.1"/>
</dbReference>
<dbReference type="Pfam" id="PF03061">
    <property type="entry name" value="4HBT"/>
    <property type="match status" value="1"/>
</dbReference>
<keyword evidence="2" id="KW-1185">Reference proteome</keyword>
<gene>
    <name evidence="1" type="ORF">IMCC12053_2776</name>
</gene>
<protein>
    <submittedName>
        <fullName evidence="1">Thioesterase family protein</fullName>
    </submittedName>
</protein>
<dbReference type="PATRIC" id="fig|1397108.4.peg.2838"/>
<dbReference type="InterPro" id="IPR029069">
    <property type="entry name" value="HotDog_dom_sf"/>
</dbReference>
<dbReference type="AlphaFoldDB" id="A0A0P0ACW8"/>
<sequence length="155" mass="17124">MSEILNRDVLLANLMRNVPYVAFMGFEFSADGEALAAKMPYRPNLIGNPALPALHGGAIASFLEMTAFMTLGWSRIWMGDGGISAQGEVWPSIPKTIDLTVDYMRSGKPQETFASARITRAGRRFATVHATAWQEDRDRPIADAMCHFLMPRCDG</sequence>